<gene>
    <name evidence="1" type="ORF">GAK31_02862</name>
</gene>
<protein>
    <recommendedName>
        <fullName evidence="3">TonB-dependent receptor-like beta-barrel domain-containing protein</fullName>
    </recommendedName>
</protein>
<name>A0A7V8JKJ0_STEMA</name>
<dbReference type="Proteomes" id="UP000487117">
    <property type="component" value="Unassembled WGS sequence"/>
</dbReference>
<evidence type="ECO:0000313" key="1">
    <source>
        <dbReference type="EMBL" id="KAF1013845.1"/>
    </source>
</evidence>
<proteinExistence type="predicted"/>
<reference evidence="2" key="1">
    <citation type="journal article" date="2020" name="MBio">
        <title>Horizontal gene transfer to a defensive symbiont with a reduced genome amongst a multipartite beetle microbiome.</title>
        <authorList>
            <person name="Waterworth S.C."/>
            <person name="Florez L.V."/>
            <person name="Rees E.R."/>
            <person name="Hertweck C."/>
            <person name="Kaltenpoth M."/>
            <person name="Kwan J.C."/>
        </authorList>
    </citation>
    <scope>NUCLEOTIDE SEQUENCE [LARGE SCALE GENOMIC DNA]</scope>
</reference>
<organism evidence="1 2">
    <name type="scientific">Stenotrophomonas maltophilia</name>
    <name type="common">Pseudomonas maltophilia</name>
    <name type="synonym">Xanthomonas maltophilia</name>
    <dbReference type="NCBI Taxonomy" id="40324"/>
    <lineage>
        <taxon>Bacteria</taxon>
        <taxon>Pseudomonadati</taxon>
        <taxon>Pseudomonadota</taxon>
        <taxon>Gammaproteobacteria</taxon>
        <taxon>Lysobacterales</taxon>
        <taxon>Lysobacteraceae</taxon>
        <taxon>Stenotrophomonas</taxon>
        <taxon>Stenotrophomonas maltophilia group</taxon>
    </lineage>
</organism>
<comment type="caution">
    <text evidence="1">The sequence shown here is derived from an EMBL/GenBank/DDBJ whole genome shotgun (WGS) entry which is preliminary data.</text>
</comment>
<dbReference type="EMBL" id="WNDS01000004">
    <property type="protein sequence ID" value="KAF1013845.1"/>
    <property type="molecule type" value="Genomic_DNA"/>
</dbReference>
<accession>A0A7V8JKJ0</accession>
<sequence>MNLSAGHDFNADSDHPLHVQLAVLNALDRSYQLRDGGGIGVFAPQWGPRRGAYLTLQQDF</sequence>
<dbReference type="AlphaFoldDB" id="A0A7V8JKJ0"/>
<evidence type="ECO:0008006" key="3">
    <source>
        <dbReference type="Google" id="ProtNLM"/>
    </source>
</evidence>
<evidence type="ECO:0000313" key="2">
    <source>
        <dbReference type="Proteomes" id="UP000487117"/>
    </source>
</evidence>